<evidence type="ECO:0000256" key="4">
    <source>
        <dbReference type="ARBA" id="ARBA00022692"/>
    </source>
</evidence>
<dbReference type="PANTHER" id="PTHR34582:SF6">
    <property type="entry name" value="UPF0702 TRANSMEMBRANE PROTEIN YCAP"/>
    <property type="match status" value="1"/>
</dbReference>
<protein>
    <recommendedName>
        <fullName evidence="8">YetF C-terminal domain-containing protein</fullName>
    </recommendedName>
</protein>
<feature type="transmembrane region" description="Helical" evidence="7">
    <location>
        <begin position="67"/>
        <end position="88"/>
    </location>
</feature>
<feature type="domain" description="YetF C-terminal" evidence="8">
    <location>
        <begin position="90"/>
        <end position="160"/>
    </location>
</feature>
<dbReference type="RefSeq" id="WP_073221892.1">
    <property type="nucleotide sequence ID" value="NZ_FNNS01000036.1"/>
</dbReference>
<dbReference type="Gene3D" id="3.30.240.20">
    <property type="entry name" value="bsu07140 like domains"/>
    <property type="match status" value="1"/>
</dbReference>
<sequence length="174" mass="19294">MENWLYSSLPIIAKVFLTILAIFTIVIIIVRISGLRTFAKISSFDFASTIAIGSIIASIILNPSDSILKGAIALGGIVLFQSLFTYMVRKIPAFEKLVTNKPMLIMKDGVILKENLHRTNLSEENLIAKLREANVIDFDEVRAVVLESTGDVSVLHTSTDKKLMDKMLKGVRIE</sequence>
<dbReference type="PANTHER" id="PTHR34582">
    <property type="entry name" value="UPF0702 TRANSMEMBRANE PROTEIN YCAP"/>
    <property type="match status" value="1"/>
</dbReference>
<comment type="similarity">
    <text evidence="2">Belongs to the UPF0702 family.</text>
</comment>
<organism evidence="9 10">
    <name type="scientific">Aequorivita viscosa</name>
    <dbReference type="NCBI Taxonomy" id="797419"/>
    <lineage>
        <taxon>Bacteria</taxon>
        <taxon>Pseudomonadati</taxon>
        <taxon>Bacteroidota</taxon>
        <taxon>Flavobacteriia</taxon>
        <taxon>Flavobacteriales</taxon>
        <taxon>Flavobacteriaceae</taxon>
        <taxon>Aequorivita</taxon>
    </lineage>
</organism>
<evidence type="ECO:0000259" key="8">
    <source>
        <dbReference type="Pfam" id="PF04239"/>
    </source>
</evidence>
<feature type="transmembrane region" description="Helical" evidence="7">
    <location>
        <begin position="44"/>
        <end position="61"/>
    </location>
</feature>
<accession>A0A1M6NVJ5</accession>
<evidence type="ECO:0000313" key="9">
    <source>
        <dbReference type="EMBL" id="SHJ99716.1"/>
    </source>
</evidence>
<keyword evidence="5 7" id="KW-1133">Transmembrane helix</keyword>
<dbReference type="GO" id="GO:0005886">
    <property type="term" value="C:plasma membrane"/>
    <property type="evidence" value="ECO:0007669"/>
    <property type="project" value="UniProtKB-SubCell"/>
</dbReference>
<evidence type="ECO:0000313" key="10">
    <source>
        <dbReference type="Proteomes" id="UP000184172"/>
    </source>
</evidence>
<dbReference type="InterPro" id="IPR007353">
    <property type="entry name" value="DUF421"/>
</dbReference>
<dbReference type="InterPro" id="IPR023090">
    <property type="entry name" value="UPF0702_alpha/beta_dom_sf"/>
</dbReference>
<comment type="subcellular location">
    <subcellularLocation>
        <location evidence="1">Cell membrane</location>
        <topology evidence="1">Multi-pass membrane protein</topology>
    </subcellularLocation>
</comment>
<evidence type="ECO:0000256" key="6">
    <source>
        <dbReference type="ARBA" id="ARBA00023136"/>
    </source>
</evidence>
<gene>
    <name evidence="9" type="ORF">SAMN04487908_13914</name>
</gene>
<dbReference type="EMBL" id="FQYV01000039">
    <property type="protein sequence ID" value="SHJ99716.1"/>
    <property type="molecule type" value="Genomic_DNA"/>
</dbReference>
<keyword evidence="10" id="KW-1185">Reference proteome</keyword>
<dbReference type="Proteomes" id="UP000184172">
    <property type="component" value="Unassembled WGS sequence"/>
</dbReference>
<evidence type="ECO:0000256" key="5">
    <source>
        <dbReference type="ARBA" id="ARBA00022989"/>
    </source>
</evidence>
<reference evidence="10" key="1">
    <citation type="submission" date="2016-11" db="EMBL/GenBank/DDBJ databases">
        <authorList>
            <person name="Varghese N."/>
            <person name="Submissions S."/>
        </authorList>
    </citation>
    <scope>NUCLEOTIDE SEQUENCE [LARGE SCALE GENOMIC DNA]</scope>
    <source>
        <strain evidence="10">DSM 26349</strain>
    </source>
</reference>
<dbReference type="AlphaFoldDB" id="A0A1M6NVJ5"/>
<keyword evidence="6 7" id="KW-0472">Membrane</keyword>
<dbReference type="OrthoDB" id="9793799at2"/>
<name>A0A1M6NVJ5_9FLAO</name>
<keyword evidence="3" id="KW-1003">Cell membrane</keyword>
<evidence type="ECO:0000256" key="2">
    <source>
        <dbReference type="ARBA" id="ARBA00006448"/>
    </source>
</evidence>
<keyword evidence="4 7" id="KW-0812">Transmembrane</keyword>
<evidence type="ECO:0000256" key="7">
    <source>
        <dbReference type="SAM" id="Phobius"/>
    </source>
</evidence>
<evidence type="ECO:0000256" key="3">
    <source>
        <dbReference type="ARBA" id="ARBA00022475"/>
    </source>
</evidence>
<feature type="transmembrane region" description="Helical" evidence="7">
    <location>
        <begin position="12"/>
        <end position="32"/>
    </location>
</feature>
<dbReference type="Pfam" id="PF04239">
    <property type="entry name" value="DUF421"/>
    <property type="match status" value="1"/>
</dbReference>
<proteinExistence type="inferred from homology"/>
<evidence type="ECO:0000256" key="1">
    <source>
        <dbReference type="ARBA" id="ARBA00004651"/>
    </source>
</evidence>